<feature type="DNA-binding region" description="DM" evidence="5">
    <location>
        <begin position="35"/>
        <end position="82"/>
    </location>
</feature>
<dbReference type="PANTHER" id="PTHR12322:SF116">
    <property type="entry name" value="DOUBLESEX-MAB RELATED 99B"/>
    <property type="match status" value="1"/>
</dbReference>
<evidence type="ECO:0000259" key="7">
    <source>
        <dbReference type="PROSITE" id="PS50809"/>
    </source>
</evidence>
<sequence length="280" mass="30745">MSSNETSDYEGADALTISTPPAERSPVTRKPKPKCARCRNHGIVIRIKDHKPVCCYRNCTCQDCNLTKMRQDVMKKQVALRRRQATDRRIGISRTGPLPALPVTRPENHPPENVYTPRPAPSSSVAPNSGFSPAAAIGSAVAQQHQQLLILNGNTMAYEPVQQWRTKQAAMESSTPPFPPYPASWLTASNNMSSPPVASTPGYTSPVDMPSQHTAYMSGVIQPVCTQHGSSINENKGEVPVTTEDTTNQTTTDAAIRQGVEMRQLANYQYWINSSTTYQM</sequence>
<feature type="region of interest" description="Disordered" evidence="6">
    <location>
        <begin position="92"/>
        <end position="127"/>
    </location>
</feature>
<evidence type="ECO:0000313" key="9">
    <source>
        <dbReference type="RefSeq" id="XP_006821777.1"/>
    </source>
</evidence>
<evidence type="ECO:0000256" key="1">
    <source>
        <dbReference type="ARBA" id="ARBA00022723"/>
    </source>
</evidence>
<evidence type="ECO:0000313" key="8">
    <source>
        <dbReference type="Proteomes" id="UP000694865"/>
    </source>
</evidence>
<evidence type="ECO:0000256" key="2">
    <source>
        <dbReference type="ARBA" id="ARBA00022833"/>
    </source>
</evidence>
<keyword evidence="4 5" id="KW-0539">Nucleus</keyword>
<feature type="domain" description="DM" evidence="7">
    <location>
        <begin position="35"/>
        <end position="82"/>
    </location>
</feature>
<dbReference type="SUPFAM" id="SSF82927">
    <property type="entry name" value="Cysteine-rich DNA binding domain, (DM domain)"/>
    <property type="match status" value="1"/>
</dbReference>
<dbReference type="Gene3D" id="4.10.1040.10">
    <property type="entry name" value="DM DNA-binding domain"/>
    <property type="match status" value="1"/>
</dbReference>
<evidence type="ECO:0000256" key="3">
    <source>
        <dbReference type="ARBA" id="ARBA00023125"/>
    </source>
</evidence>
<dbReference type="GeneID" id="102807115"/>
<keyword evidence="8" id="KW-1185">Reference proteome</keyword>
<dbReference type="InterPro" id="IPR001275">
    <property type="entry name" value="DM_DNA-bd"/>
</dbReference>
<keyword evidence="1 5" id="KW-0479">Metal-binding</keyword>
<dbReference type="InterPro" id="IPR036407">
    <property type="entry name" value="DM_DNA-bd_sf"/>
</dbReference>
<dbReference type="RefSeq" id="XP_006821777.1">
    <property type="nucleotide sequence ID" value="XM_006821714.1"/>
</dbReference>
<evidence type="ECO:0000256" key="5">
    <source>
        <dbReference type="PROSITE-ProRule" id="PRU00070"/>
    </source>
</evidence>
<dbReference type="Proteomes" id="UP000694865">
    <property type="component" value="Unplaced"/>
</dbReference>
<dbReference type="Pfam" id="PF00751">
    <property type="entry name" value="DM"/>
    <property type="match status" value="1"/>
</dbReference>
<keyword evidence="2 5" id="KW-0862">Zinc</keyword>
<dbReference type="InterPro" id="IPR026607">
    <property type="entry name" value="DMRT"/>
</dbReference>
<comment type="subcellular location">
    <subcellularLocation>
        <location evidence="5">Nucleus</location>
    </subcellularLocation>
</comment>
<keyword evidence="3 5" id="KW-0238">DNA-binding</keyword>
<gene>
    <name evidence="9" type="primary">LOC102807115</name>
</gene>
<dbReference type="SMART" id="SM00301">
    <property type="entry name" value="DM"/>
    <property type="match status" value="1"/>
</dbReference>
<evidence type="ECO:0000256" key="6">
    <source>
        <dbReference type="SAM" id="MobiDB-lite"/>
    </source>
</evidence>
<accession>A0ABM0MP36</accession>
<organism evidence="8 9">
    <name type="scientific">Saccoglossus kowalevskii</name>
    <name type="common">Acorn worm</name>
    <dbReference type="NCBI Taxonomy" id="10224"/>
    <lineage>
        <taxon>Eukaryota</taxon>
        <taxon>Metazoa</taxon>
        <taxon>Hemichordata</taxon>
        <taxon>Enteropneusta</taxon>
        <taxon>Harrimaniidae</taxon>
        <taxon>Saccoglossus</taxon>
    </lineage>
</organism>
<feature type="region of interest" description="Disordered" evidence="6">
    <location>
        <begin position="1"/>
        <end position="33"/>
    </location>
</feature>
<evidence type="ECO:0000256" key="4">
    <source>
        <dbReference type="ARBA" id="ARBA00023242"/>
    </source>
</evidence>
<proteinExistence type="predicted"/>
<name>A0ABM0MP36_SACKO</name>
<dbReference type="PANTHER" id="PTHR12322">
    <property type="entry name" value="DOUBLESEX AND MAB-3 RELATED TRANSCRIPTION FACTOR DMRT"/>
    <property type="match status" value="1"/>
</dbReference>
<reference evidence="9" key="1">
    <citation type="submission" date="2025-08" db="UniProtKB">
        <authorList>
            <consortium name="RefSeq"/>
        </authorList>
    </citation>
    <scope>IDENTIFICATION</scope>
    <source>
        <tissue evidence="9">Testes</tissue>
    </source>
</reference>
<dbReference type="PROSITE" id="PS40000">
    <property type="entry name" value="DM_1"/>
    <property type="match status" value="1"/>
</dbReference>
<dbReference type="PROSITE" id="PS50809">
    <property type="entry name" value="DM_2"/>
    <property type="match status" value="1"/>
</dbReference>
<protein>
    <submittedName>
        <fullName evidence="9">Doublesex- and mab-3-related transcription factor C2-like</fullName>
    </submittedName>
</protein>